<organism evidence="2 3">
    <name type="scientific">Desulfotignum balticum</name>
    <dbReference type="NCBI Taxonomy" id="115781"/>
    <lineage>
        <taxon>Bacteria</taxon>
        <taxon>Pseudomonadati</taxon>
        <taxon>Thermodesulfobacteriota</taxon>
        <taxon>Desulfobacteria</taxon>
        <taxon>Desulfobacterales</taxon>
        <taxon>Desulfobacteraceae</taxon>
        <taxon>Desulfotignum</taxon>
    </lineage>
</organism>
<protein>
    <submittedName>
        <fullName evidence="2">DUF4194 domain-containing protein</fullName>
    </submittedName>
</protein>
<accession>A0A931CRV9</accession>
<sequence length="229" mass="25614">MDITQPYPSDISRPLVALMKGVVFRDNDPALWHLLEESQRAVRDYVRVMGLDLMLDTAEGYAWLATREPEQGEDPLPRLVGRRQLSYPVSLIIARLRKKMAEQDAAGEDPRLILSVEEITDMVRVFLPASGNEAKMMDRINTHLNKIADLGFIRRLKGEKDKIEVIRILKAFVDAQWLSELEDRLKEYQAHLKDGNDSGSADVSHTDPSGGSDMDGNIDSTPTGDRGGG</sequence>
<dbReference type="EMBL" id="JACCQK010000547">
    <property type="protein sequence ID" value="MBG0780027.1"/>
    <property type="molecule type" value="Genomic_DNA"/>
</dbReference>
<feature type="region of interest" description="Disordered" evidence="1">
    <location>
        <begin position="192"/>
        <end position="229"/>
    </location>
</feature>
<evidence type="ECO:0000256" key="1">
    <source>
        <dbReference type="SAM" id="MobiDB-lite"/>
    </source>
</evidence>
<comment type="caution">
    <text evidence="2">The sequence shown here is derived from an EMBL/GenBank/DDBJ whole genome shotgun (WGS) entry which is preliminary data.</text>
</comment>
<dbReference type="InterPro" id="IPR025449">
    <property type="entry name" value="JetB"/>
</dbReference>
<gene>
    <name evidence="2" type="ORF">H0S81_08895</name>
</gene>
<evidence type="ECO:0000313" key="3">
    <source>
        <dbReference type="Proteomes" id="UP000706172"/>
    </source>
</evidence>
<evidence type="ECO:0000313" key="2">
    <source>
        <dbReference type="EMBL" id="MBG0780027.1"/>
    </source>
</evidence>
<reference evidence="2" key="1">
    <citation type="submission" date="2020-07" db="EMBL/GenBank/DDBJ databases">
        <title>Severe corrosion of carbon steel in oil field produced water can be linked to methanogenic archaea containing a special type of NiFe hydrogenase.</title>
        <authorList>
            <person name="Lahme S."/>
            <person name="Mand J."/>
            <person name="Longwell J."/>
            <person name="Smith R."/>
            <person name="Enning D."/>
        </authorList>
    </citation>
    <scope>NUCLEOTIDE SEQUENCE</scope>
    <source>
        <strain evidence="2">MIC098Bin6</strain>
    </source>
</reference>
<name>A0A931CRV9_9BACT</name>
<dbReference type="AlphaFoldDB" id="A0A931CRV9"/>
<proteinExistence type="predicted"/>
<dbReference type="Proteomes" id="UP000706172">
    <property type="component" value="Unassembled WGS sequence"/>
</dbReference>
<dbReference type="Pfam" id="PF13835">
    <property type="entry name" value="DUF4194"/>
    <property type="match status" value="1"/>
</dbReference>
<feature type="compositionally biased region" description="Polar residues" evidence="1">
    <location>
        <begin position="197"/>
        <end position="209"/>
    </location>
</feature>